<dbReference type="AlphaFoldDB" id="A0A0C2JWI0"/>
<name>A0A0C2JWI0_THEKT</name>
<keyword evidence="3" id="KW-1185">Reference proteome</keyword>
<keyword evidence="1" id="KW-0175">Coiled coil</keyword>
<reference evidence="2 3" key="1">
    <citation type="journal article" date="2014" name="Genome Biol. Evol.">
        <title>The genome of the myxosporean Thelohanellus kitauei shows adaptations to nutrient acquisition within its fish host.</title>
        <authorList>
            <person name="Yang Y."/>
            <person name="Xiong J."/>
            <person name="Zhou Z."/>
            <person name="Huo F."/>
            <person name="Miao W."/>
            <person name="Ran C."/>
            <person name="Liu Y."/>
            <person name="Zhang J."/>
            <person name="Feng J."/>
            <person name="Wang M."/>
            <person name="Wang M."/>
            <person name="Wang L."/>
            <person name="Yao B."/>
        </authorList>
    </citation>
    <scope>NUCLEOTIDE SEQUENCE [LARGE SCALE GENOMIC DNA]</scope>
    <source>
        <strain evidence="2">Wuqing</strain>
    </source>
</reference>
<feature type="coiled-coil region" evidence="1">
    <location>
        <begin position="380"/>
        <end position="414"/>
    </location>
</feature>
<organism evidence="2 3">
    <name type="scientific">Thelohanellus kitauei</name>
    <name type="common">Myxosporean</name>
    <dbReference type="NCBI Taxonomy" id="669202"/>
    <lineage>
        <taxon>Eukaryota</taxon>
        <taxon>Metazoa</taxon>
        <taxon>Cnidaria</taxon>
        <taxon>Myxozoa</taxon>
        <taxon>Myxosporea</taxon>
        <taxon>Bivalvulida</taxon>
        <taxon>Platysporina</taxon>
        <taxon>Myxobolidae</taxon>
        <taxon>Thelohanellus</taxon>
    </lineage>
</organism>
<evidence type="ECO:0000313" key="2">
    <source>
        <dbReference type="EMBL" id="KII73808.1"/>
    </source>
</evidence>
<dbReference type="Proteomes" id="UP000031668">
    <property type="component" value="Unassembled WGS sequence"/>
</dbReference>
<evidence type="ECO:0000313" key="3">
    <source>
        <dbReference type="Proteomes" id="UP000031668"/>
    </source>
</evidence>
<dbReference type="EMBL" id="JWZT01000640">
    <property type="protein sequence ID" value="KII73808.1"/>
    <property type="molecule type" value="Genomic_DNA"/>
</dbReference>
<protein>
    <submittedName>
        <fullName evidence="2">Uncharacterized protein</fullName>
    </submittedName>
</protein>
<sequence>MIEAIKSLLRSRYQEIEFFDVNYLSSNDPVKLLTVIKLCVDNYIKIKDAHEQLKISMADPRVVIDQHEILIEDIIKHEADIEELIHESQNVHTVRQFSRSFNDILDWLVQNLRRILPESSLNIELVNKINLIKQNHNTSTGEILYLLSKTIESQEVYFRKLEKVLYSSINSVLTYILFDPFKKPLSIPPEYYNMSHIDMGLEMDAFLTEIEHGINAFLLKLQKDGRFKFAEYLKKHFDLNLNLQSEYDEISEGVDRLFSITHCKQFKCDTLMEKLQIIENHVLDPNLDDIEIKADTELEVFQEDFNKYINLAIEKLSVARQKCALISDLDSDTIETINTFVTSFTSILLDFSRTPFEIGDSANKIDKECSEFIKNINNSITSFSNHFKQLKETVERLEEKHFKNMAEIEEIRTEQSIMFNKIKEVEGEIQTELLDHEHNASVVETTKNVSQVRKTFMKYFTDLMNEGIKMRLARGEHKNLSSTDGDLDSDNLNVDDMTKHDDKYLDEIPDSVLDEQLEIKEA</sequence>
<proteinExistence type="predicted"/>
<evidence type="ECO:0000256" key="1">
    <source>
        <dbReference type="SAM" id="Coils"/>
    </source>
</evidence>
<comment type="caution">
    <text evidence="2">The sequence shown here is derived from an EMBL/GenBank/DDBJ whole genome shotgun (WGS) entry which is preliminary data.</text>
</comment>
<gene>
    <name evidence="2" type="ORF">RF11_08177</name>
</gene>
<accession>A0A0C2JWI0</accession>